<reference evidence="14" key="1">
    <citation type="submission" date="2020-12" db="EMBL/GenBank/DDBJ databases">
        <authorList>
            <person name="Rodrigo-Torres L."/>
            <person name="Arahal R. D."/>
            <person name="Lucena T."/>
        </authorList>
    </citation>
    <scope>NUCLEOTIDE SEQUENCE</scope>
    <source>
        <strain evidence="14">CECT 9390</strain>
    </source>
</reference>
<evidence type="ECO:0000313" key="15">
    <source>
        <dbReference type="Proteomes" id="UP000662618"/>
    </source>
</evidence>
<keyword evidence="5 9" id="KW-1133">Transmembrane helix</keyword>
<dbReference type="SMART" id="SM01091">
    <property type="entry name" value="CorC_HlyC"/>
    <property type="match status" value="1"/>
</dbReference>
<evidence type="ECO:0000313" key="14">
    <source>
        <dbReference type="EMBL" id="CAD7814301.1"/>
    </source>
</evidence>
<dbReference type="SUPFAM" id="SSF56176">
    <property type="entry name" value="FAD-binding/transporter-associated domain-like"/>
    <property type="match status" value="1"/>
</dbReference>
<accession>A0A9N8MQI4</accession>
<dbReference type="SUPFAM" id="SSF54631">
    <property type="entry name" value="CBS-domain pair"/>
    <property type="match status" value="1"/>
</dbReference>
<evidence type="ECO:0000256" key="1">
    <source>
        <dbReference type="ARBA" id="ARBA00004651"/>
    </source>
</evidence>
<dbReference type="Gene3D" id="3.30.465.10">
    <property type="match status" value="1"/>
</dbReference>
<dbReference type="FunFam" id="3.10.580.10:FF:000002">
    <property type="entry name" value="Magnesium/cobalt efflux protein CorC"/>
    <property type="match status" value="1"/>
</dbReference>
<gene>
    <name evidence="14" type="primary">corC</name>
    <name evidence="14" type="ORF">CHRY9390_02784</name>
</gene>
<name>A0A9N8MQI4_9FLAO</name>
<feature type="domain" description="CBS" evidence="12">
    <location>
        <begin position="223"/>
        <end position="288"/>
    </location>
</feature>
<dbReference type="InterPro" id="IPR016169">
    <property type="entry name" value="FAD-bd_PCMH_sub2"/>
</dbReference>
<dbReference type="InterPro" id="IPR044751">
    <property type="entry name" value="Ion_transp-like_CBS"/>
</dbReference>
<feature type="transmembrane region" description="Helical" evidence="11">
    <location>
        <begin position="98"/>
        <end position="123"/>
    </location>
</feature>
<dbReference type="InterPro" id="IPR000644">
    <property type="entry name" value="CBS_dom"/>
</dbReference>
<evidence type="ECO:0000259" key="13">
    <source>
        <dbReference type="PROSITE" id="PS51846"/>
    </source>
</evidence>
<evidence type="ECO:0000259" key="12">
    <source>
        <dbReference type="PROSITE" id="PS51371"/>
    </source>
</evidence>
<evidence type="ECO:0000256" key="2">
    <source>
        <dbReference type="ARBA" id="ARBA00022475"/>
    </source>
</evidence>
<organism evidence="14 15">
    <name type="scientific">Chryseobacterium aquaeductus</name>
    <dbReference type="NCBI Taxonomy" id="2675056"/>
    <lineage>
        <taxon>Bacteria</taxon>
        <taxon>Pseudomonadati</taxon>
        <taxon>Bacteroidota</taxon>
        <taxon>Flavobacteriia</taxon>
        <taxon>Flavobacteriales</taxon>
        <taxon>Weeksellaceae</taxon>
        <taxon>Chryseobacterium group</taxon>
        <taxon>Chryseobacterium</taxon>
    </lineage>
</organism>
<keyword evidence="4" id="KW-0677">Repeat</keyword>
<keyword evidence="6 8" id="KW-0129">CBS domain</keyword>
<evidence type="ECO:0000256" key="4">
    <source>
        <dbReference type="ARBA" id="ARBA00022737"/>
    </source>
</evidence>
<proteinExistence type="predicted"/>
<dbReference type="Proteomes" id="UP000662618">
    <property type="component" value="Unassembled WGS sequence"/>
</dbReference>
<dbReference type="InterPro" id="IPR002550">
    <property type="entry name" value="CNNM"/>
</dbReference>
<dbReference type="Pfam" id="PF00571">
    <property type="entry name" value="CBS"/>
    <property type="match status" value="2"/>
</dbReference>
<comment type="subcellular location">
    <subcellularLocation>
        <location evidence="1">Cell membrane</location>
        <topology evidence="1">Multi-pass membrane protein</topology>
    </subcellularLocation>
</comment>
<dbReference type="PROSITE" id="PS51371">
    <property type="entry name" value="CBS"/>
    <property type="match status" value="2"/>
</dbReference>
<keyword evidence="3 9" id="KW-0812">Transmembrane</keyword>
<dbReference type="InterPro" id="IPR023201">
    <property type="entry name" value="SecY_dom_sf"/>
</dbReference>
<comment type="caution">
    <text evidence="14">The sequence shown here is derived from an EMBL/GenBank/DDBJ whole genome shotgun (WGS) entry which is preliminary data.</text>
</comment>
<dbReference type="GO" id="GO:0005886">
    <property type="term" value="C:plasma membrane"/>
    <property type="evidence" value="ECO:0007669"/>
    <property type="project" value="UniProtKB-SubCell"/>
</dbReference>
<dbReference type="GO" id="GO:0050660">
    <property type="term" value="F:flavin adenine dinucleotide binding"/>
    <property type="evidence" value="ECO:0007669"/>
    <property type="project" value="InterPro"/>
</dbReference>
<dbReference type="PROSITE" id="PS51846">
    <property type="entry name" value="CNNM"/>
    <property type="match status" value="1"/>
</dbReference>
<feature type="transmembrane region" description="Helical" evidence="11">
    <location>
        <begin position="6"/>
        <end position="29"/>
    </location>
</feature>
<dbReference type="InterPro" id="IPR005170">
    <property type="entry name" value="Transptr-assoc_dom"/>
</dbReference>
<evidence type="ECO:0000256" key="5">
    <source>
        <dbReference type="ARBA" id="ARBA00022989"/>
    </source>
</evidence>
<evidence type="ECO:0000256" key="6">
    <source>
        <dbReference type="ARBA" id="ARBA00023122"/>
    </source>
</evidence>
<dbReference type="InterPro" id="IPR051676">
    <property type="entry name" value="UPF0053_domain"/>
</dbReference>
<dbReference type="Gene3D" id="3.10.580.10">
    <property type="entry name" value="CBS-domain"/>
    <property type="match status" value="1"/>
</dbReference>
<sequence>MDSDIVRLLLALFLVLLNGFFVAAEFSIVKVRYSQIQIKAAEGDSMAKQAEHIIKHLDEYLSATQLGITLASLALGWVGESAMHHVIDNLFHSLNINFSESTVTTISIVISFLIITVMHIVFGELIPKSIAIRKAEATTMATAVPLRVFYTVFKPFIWLMNLMSNGVLRLMKIHPASEQEIHSTEELQLLVKQSADSGEIEEENYEIIKNAFDFTDHSAKQIMVPRQNITSIDFADDLNEIINKIMDSGYSRIPVYENSIDNIIGVFYTKEIIREFVKRKGVLSHEDLSELMRESFFVVGSKKISDLLKIFQQKKQHLAIVIDEFGGTEGIITLEDILEELVGEIQDEEDDEEKLVDKVGENTFWVKATQPLDEINESLPKKLTVSEESEYNTLAGFILHALEDIPEENQEFDLENYHFKILKMNNKSVEMVELKYNGLNNIVDDILDKLGED</sequence>
<feature type="domain" description="CBS" evidence="12">
    <location>
        <begin position="291"/>
        <end position="348"/>
    </location>
</feature>
<evidence type="ECO:0000256" key="3">
    <source>
        <dbReference type="ARBA" id="ARBA00022692"/>
    </source>
</evidence>
<evidence type="ECO:0000256" key="9">
    <source>
        <dbReference type="PROSITE-ProRule" id="PRU01193"/>
    </source>
</evidence>
<dbReference type="AlphaFoldDB" id="A0A9N8MQI4"/>
<dbReference type="EMBL" id="CAJIMS010000001">
    <property type="protein sequence ID" value="CAD7814301.1"/>
    <property type="molecule type" value="Genomic_DNA"/>
</dbReference>
<feature type="domain" description="CNNM transmembrane" evidence="13">
    <location>
        <begin position="1"/>
        <end position="204"/>
    </location>
</feature>
<evidence type="ECO:0000256" key="7">
    <source>
        <dbReference type="ARBA" id="ARBA00023136"/>
    </source>
</evidence>
<dbReference type="CDD" id="cd04590">
    <property type="entry name" value="CBS_pair_CorC_HlyC_assoc"/>
    <property type="match status" value="1"/>
</dbReference>
<dbReference type="InterPro" id="IPR036318">
    <property type="entry name" value="FAD-bd_PCMH-like_sf"/>
</dbReference>
<dbReference type="Pfam" id="PF03471">
    <property type="entry name" value="CorC_HlyC"/>
    <property type="match status" value="1"/>
</dbReference>
<dbReference type="RefSeq" id="WP_162089015.1">
    <property type="nucleotide sequence ID" value="NZ_CAJIMS010000001.1"/>
</dbReference>
<feature type="transmembrane region" description="Helical" evidence="11">
    <location>
        <begin position="144"/>
        <end position="163"/>
    </location>
</feature>
<dbReference type="Pfam" id="PF01595">
    <property type="entry name" value="CNNM"/>
    <property type="match status" value="1"/>
</dbReference>
<evidence type="ECO:0000256" key="11">
    <source>
        <dbReference type="SAM" id="Phobius"/>
    </source>
</evidence>
<keyword evidence="2" id="KW-1003">Cell membrane</keyword>
<dbReference type="PANTHER" id="PTHR43099">
    <property type="entry name" value="UPF0053 PROTEIN YRKA"/>
    <property type="match status" value="1"/>
</dbReference>
<keyword evidence="7 9" id="KW-0472">Membrane</keyword>
<evidence type="ECO:0000256" key="10">
    <source>
        <dbReference type="SAM" id="Coils"/>
    </source>
</evidence>
<protein>
    <submittedName>
        <fullName evidence="14">Magnesium and cobalt efflux protein CorC</fullName>
    </submittedName>
</protein>
<evidence type="ECO:0000256" key="8">
    <source>
        <dbReference type="PROSITE-ProRule" id="PRU00703"/>
    </source>
</evidence>
<feature type="coiled-coil region" evidence="10">
    <location>
        <begin position="331"/>
        <end position="358"/>
    </location>
</feature>
<dbReference type="SUPFAM" id="SSF103491">
    <property type="entry name" value="Preprotein translocase SecY subunit"/>
    <property type="match status" value="1"/>
</dbReference>
<dbReference type="PANTHER" id="PTHR43099:SF2">
    <property type="entry name" value="UPF0053 PROTEIN YRKA"/>
    <property type="match status" value="1"/>
</dbReference>
<keyword evidence="10" id="KW-0175">Coiled coil</keyword>
<keyword evidence="15" id="KW-1185">Reference proteome</keyword>
<dbReference type="InterPro" id="IPR046342">
    <property type="entry name" value="CBS_dom_sf"/>
</dbReference>